<reference evidence="2" key="1">
    <citation type="submission" date="2019-08" db="EMBL/GenBank/DDBJ databases">
        <authorList>
            <person name="Kucharzyk K."/>
            <person name="Murdoch R.W."/>
            <person name="Higgins S."/>
            <person name="Loffler F."/>
        </authorList>
    </citation>
    <scope>NUCLEOTIDE SEQUENCE</scope>
</reference>
<dbReference type="NCBIfam" id="TIGR03696">
    <property type="entry name" value="Rhs_assc_core"/>
    <property type="match status" value="1"/>
</dbReference>
<dbReference type="Gene3D" id="2.180.10.10">
    <property type="entry name" value="RHS repeat-associated core"/>
    <property type="match status" value="1"/>
</dbReference>
<accession>A0A645BAE4</accession>
<gene>
    <name evidence="2" type="ORF">SDC9_109248</name>
</gene>
<dbReference type="AlphaFoldDB" id="A0A645BAE4"/>
<dbReference type="InterPro" id="IPR022385">
    <property type="entry name" value="Rhs_assc_core"/>
</dbReference>
<dbReference type="EMBL" id="VSSQ01018834">
    <property type="protein sequence ID" value="MPM62377.1"/>
    <property type="molecule type" value="Genomic_DNA"/>
</dbReference>
<feature type="transmembrane region" description="Helical" evidence="1">
    <location>
        <begin position="80"/>
        <end position="105"/>
    </location>
</feature>
<organism evidence="2">
    <name type="scientific">bioreactor metagenome</name>
    <dbReference type="NCBI Taxonomy" id="1076179"/>
    <lineage>
        <taxon>unclassified sequences</taxon>
        <taxon>metagenomes</taxon>
        <taxon>ecological metagenomes</taxon>
    </lineage>
</organism>
<protein>
    <submittedName>
        <fullName evidence="2">Uncharacterized protein</fullName>
    </submittedName>
</protein>
<evidence type="ECO:0000313" key="2">
    <source>
        <dbReference type="EMBL" id="MPM62377.1"/>
    </source>
</evidence>
<dbReference type="InterPro" id="IPR050708">
    <property type="entry name" value="T6SS_VgrG/RHS"/>
</dbReference>
<keyword evidence="1" id="KW-0472">Membrane</keyword>
<dbReference type="PANTHER" id="PTHR32305">
    <property type="match status" value="1"/>
</dbReference>
<keyword evidence="1" id="KW-0812">Transmembrane</keyword>
<keyword evidence="1" id="KW-1133">Transmembrane helix</keyword>
<feature type="transmembrane region" description="Helical" evidence="1">
    <location>
        <begin position="126"/>
        <end position="146"/>
    </location>
</feature>
<evidence type="ECO:0000256" key="1">
    <source>
        <dbReference type="SAM" id="Phobius"/>
    </source>
</evidence>
<sequence length="250" mass="27742">MDKKQYRPDTVNPIRYRGYYYDTETGLYYLQSRYYNPEWGRFLNADDMQTLTLSQDDILVTNLFAYCVNNPVNNSDPSGYFAQMVIGAFVGALLGAVGGALDQLLSYYFKHSTFNGFKIRGRKLTIAALSGAVTGALGGATCAKAVQAVINGLATYIGTRASGNTILESVIATLISVLIFKVGMGKQFGKLNMKKINSGKIRSMAKALSYYIKSNSTLYKKYLSRVVKGSIKDWFFAFGLNRIYNKVAQR</sequence>
<feature type="transmembrane region" description="Helical" evidence="1">
    <location>
        <begin position="166"/>
        <end position="184"/>
    </location>
</feature>
<dbReference type="PANTHER" id="PTHR32305:SF15">
    <property type="entry name" value="PROTEIN RHSA-RELATED"/>
    <property type="match status" value="1"/>
</dbReference>
<comment type="caution">
    <text evidence="2">The sequence shown here is derived from an EMBL/GenBank/DDBJ whole genome shotgun (WGS) entry which is preliminary data.</text>
</comment>
<proteinExistence type="predicted"/>
<name>A0A645BAE4_9ZZZZ</name>